<organism evidence="2 7">
    <name type="scientific">Halanaerobium congolense</name>
    <dbReference type="NCBI Taxonomy" id="54121"/>
    <lineage>
        <taxon>Bacteria</taxon>
        <taxon>Bacillati</taxon>
        <taxon>Bacillota</taxon>
        <taxon>Clostridia</taxon>
        <taxon>Halanaerobiales</taxon>
        <taxon>Halanaerobiaceae</taxon>
        <taxon>Halanaerobium</taxon>
    </lineage>
</organism>
<dbReference type="EMBL" id="FMYT01000004">
    <property type="protein sequence ID" value="SDC27221.1"/>
    <property type="molecule type" value="Genomic_DNA"/>
</dbReference>
<evidence type="ECO:0000313" key="4">
    <source>
        <dbReference type="EMBL" id="TDS32426.1"/>
    </source>
</evidence>
<dbReference type="InterPro" id="IPR041685">
    <property type="entry name" value="AAA_GajA/Old/RecF-like"/>
</dbReference>
<feature type="domain" description="Endonuclease GajA/Old nuclease/RecF-like AAA" evidence="1">
    <location>
        <begin position="8"/>
        <end position="387"/>
    </location>
</feature>
<evidence type="ECO:0000313" key="6">
    <source>
        <dbReference type="Proteomes" id="UP000295758"/>
    </source>
</evidence>
<reference evidence="2 7" key="1">
    <citation type="submission" date="2016-10" db="EMBL/GenBank/DDBJ databases">
        <authorList>
            <person name="Varghese N."/>
            <person name="Submissions S."/>
        </authorList>
    </citation>
    <scope>NUCLEOTIDE SEQUENCE [LARGE SCALE GENOMIC DNA]</scope>
    <source>
        <strain evidence="2 7">WG10</strain>
    </source>
</reference>
<evidence type="ECO:0000313" key="2">
    <source>
        <dbReference type="EMBL" id="SDC27221.1"/>
    </source>
</evidence>
<dbReference type="OrthoDB" id="9809324at2"/>
<dbReference type="STRING" id="54121.SAMN04515653_1113"/>
<evidence type="ECO:0000313" key="3">
    <source>
        <dbReference type="EMBL" id="SDI71447.1"/>
    </source>
</evidence>
<proteinExistence type="predicted"/>
<dbReference type="PANTHER" id="PTHR40396:SF1">
    <property type="entry name" value="ATPASE AAA-TYPE CORE DOMAIN-CONTAINING PROTEIN"/>
    <property type="match status" value="1"/>
</dbReference>
<dbReference type="Proteomes" id="UP000295758">
    <property type="component" value="Unassembled WGS sequence"/>
</dbReference>
<dbReference type="Proteomes" id="UP000198945">
    <property type="component" value="Unassembled WGS sequence"/>
</dbReference>
<reference evidence="3 5" key="2">
    <citation type="submission" date="2016-10" db="EMBL/GenBank/DDBJ databases">
        <authorList>
            <person name="de Groot N.N."/>
        </authorList>
    </citation>
    <scope>NUCLEOTIDE SEQUENCE [LARGE SCALE GENOMIC DNA]</scope>
    <source>
        <strain evidence="3 5">WG7</strain>
    </source>
</reference>
<dbReference type="GO" id="GO:0016887">
    <property type="term" value="F:ATP hydrolysis activity"/>
    <property type="evidence" value="ECO:0007669"/>
    <property type="project" value="InterPro"/>
</dbReference>
<dbReference type="GO" id="GO:0005524">
    <property type="term" value="F:ATP binding"/>
    <property type="evidence" value="ECO:0007669"/>
    <property type="project" value="InterPro"/>
</dbReference>
<name>A0A1G6K8R5_9FIRM</name>
<dbReference type="RefSeq" id="WP_073158290.1">
    <property type="nucleotide sequence ID" value="NZ_FMYT01000004.1"/>
</dbReference>
<sequence length="462" mass="53007">MKERMLRLQQVQLNNFKNVRQGQIDFNSYKSEDFFSETSDVLGIYGQNGSGKTAFIEALWILKLVLLGESLPGDIKDYIYQGEKEAAINSVFSMTLGENKYQLFYEMVIERRENAAPVIIKEDLSYKKLEEDGWTYKRGIITHNLDEKEQLLSPQKNYNLLTKNNKDAKVDLKVAKELAKKEQTSFIFSSEMDHIYKGNKAFSEFADIIMEIKQYARMNLFVIRNSRSGMINANLIIPFCFQLSDSERIEGGDLAIALSEPTTVPERVLSTVKNVIENLNIVLKEIIPELTIKIKEYGEELDENGDPVIKIELLAERGDIKIPLRYESDGIKKIISILSAMIAMYNKPGICLAVDELDAGIFEYLLGEILEIIQDRAKGQLVFTSHNLRPLEKLNKESLIFTTTNPQNRYIRFTNVKETNNLRSFYYRGIKLGGQDEEVYERTNEYKIARAFRAAGRVDADD</sequence>
<evidence type="ECO:0000313" key="7">
    <source>
        <dbReference type="Proteomes" id="UP000324896"/>
    </source>
</evidence>
<dbReference type="Pfam" id="PF13175">
    <property type="entry name" value="AAA_15"/>
    <property type="match status" value="1"/>
</dbReference>
<dbReference type="SUPFAM" id="SSF52540">
    <property type="entry name" value="P-loop containing nucleoside triphosphate hydrolases"/>
    <property type="match status" value="1"/>
</dbReference>
<dbReference type="InterPro" id="IPR027417">
    <property type="entry name" value="P-loop_NTPase"/>
</dbReference>
<reference evidence="4 6" key="3">
    <citation type="submission" date="2019-03" db="EMBL/GenBank/DDBJ databases">
        <title>Deep subsurface shale carbon reservoir microbial communities from Ohio and West Virginia, USA.</title>
        <authorList>
            <person name="Wrighton K."/>
        </authorList>
    </citation>
    <scope>NUCLEOTIDE SEQUENCE [LARGE SCALE GENOMIC DNA]</scope>
    <source>
        <strain evidence="4 6">UTICA-S4D12</strain>
    </source>
</reference>
<evidence type="ECO:0000259" key="1">
    <source>
        <dbReference type="Pfam" id="PF13175"/>
    </source>
</evidence>
<accession>A0A1G6K8R5</accession>
<dbReference type="AlphaFoldDB" id="A0A1G6K8R5"/>
<gene>
    <name evidence="4" type="ORF">BY453_107103</name>
    <name evidence="2" type="ORF">SAMN04488597_10423</name>
    <name evidence="3" type="ORF">SAMN04515654_11276</name>
</gene>
<protein>
    <submittedName>
        <fullName evidence="4">AAA15 family ATPase/GTPase</fullName>
    </submittedName>
    <submittedName>
        <fullName evidence="2">ATPase/GTPase, AAA15 family</fullName>
    </submittedName>
</protein>
<dbReference type="Proteomes" id="UP000324896">
    <property type="component" value="Unassembled WGS sequence"/>
</dbReference>
<evidence type="ECO:0000313" key="5">
    <source>
        <dbReference type="Proteomes" id="UP000198945"/>
    </source>
</evidence>
<dbReference type="PANTHER" id="PTHR40396">
    <property type="entry name" value="ATPASE-LIKE PROTEIN"/>
    <property type="match status" value="1"/>
</dbReference>
<dbReference type="Gene3D" id="3.40.50.300">
    <property type="entry name" value="P-loop containing nucleotide triphosphate hydrolases"/>
    <property type="match status" value="2"/>
</dbReference>
<dbReference type="EMBL" id="FNEH01000012">
    <property type="protein sequence ID" value="SDI71447.1"/>
    <property type="molecule type" value="Genomic_DNA"/>
</dbReference>
<dbReference type="EMBL" id="SOAA01000007">
    <property type="protein sequence ID" value="TDS32426.1"/>
    <property type="molecule type" value="Genomic_DNA"/>
</dbReference>